<proteinExistence type="predicted"/>
<feature type="region of interest" description="Disordered" evidence="1">
    <location>
        <begin position="236"/>
        <end position="264"/>
    </location>
</feature>
<reference evidence="2" key="2">
    <citation type="submission" date="2022-10" db="EMBL/GenBank/DDBJ databases">
        <authorList>
            <consortium name="ENA_rothamsted_submissions"/>
            <consortium name="culmorum"/>
            <person name="King R."/>
        </authorList>
    </citation>
    <scope>NUCLEOTIDE SEQUENCE</scope>
</reference>
<dbReference type="Proteomes" id="UP001153620">
    <property type="component" value="Chromosome 2"/>
</dbReference>
<name>A0A9N9WUD9_9DIPT</name>
<feature type="region of interest" description="Disordered" evidence="1">
    <location>
        <begin position="1"/>
        <end position="42"/>
    </location>
</feature>
<organism evidence="2 3">
    <name type="scientific">Chironomus riparius</name>
    <dbReference type="NCBI Taxonomy" id="315576"/>
    <lineage>
        <taxon>Eukaryota</taxon>
        <taxon>Metazoa</taxon>
        <taxon>Ecdysozoa</taxon>
        <taxon>Arthropoda</taxon>
        <taxon>Hexapoda</taxon>
        <taxon>Insecta</taxon>
        <taxon>Pterygota</taxon>
        <taxon>Neoptera</taxon>
        <taxon>Endopterygota</taxon>
        <taxon>Diptera</taxon>
        <taxon>Nematocera</taxon>
        <taxon>Chironomoidea</taxon>
        <taxon>Chironomidae</taxon>
        <taxon>Chironominae</taxon>
        <taxon>Chironomus</taxon>
    </lineage>
</organism>
<feature type="region of interest" description="Disordered" evidence="1">
    <location>
        <begin position="361"/>
        <end position="386"/>
    </location>
</feature>
<dbReference type="EMBL" id="OU895878">
    <property type="protein sequence ID" value="CAG9804470.1"/>
    <property type="molecule type" value="Genomic_DNA"/>
</dbReference>
<dbReference type="OrthoDB" id="8195288at2759"/>
<evidence type="ECO:0000313" key="2">
    <source>
        <dbReference type="EMBL" id="CAG9804470.1"/>
    </source>
</evidence>
<gene>
    <name evidence="2" type="ORF">CHIRRI_LOCUS7353</name>
</gene>
<dbReference type="AlphaFoldDB" id="A0A9N9WUD9"/>
<keyword evidence="3" id="KW-1185">Reference proteome</keyword>
<evidence type="ECO:0000256" key="1">
    <source>
        <dbReference type="SAM" id="MobiDB-lite"/>
    </source>
</evidence>
<reference evidence="2" key="1">
    <citation type="submission" date="2022-01" db="EMBL/GenBank/DDBJ databases">
        <authorList>
            <person name="King R."/>
        </authorList>
    </citation>
    <scope>NUCLEOTIDE SEQUENCE</scope>
</reference>
<evidence type="ECO:0000313" key="3">
    <source>
        <dbReference type="Proteomes" id="UP001153620"/>
    </source>
</evidence>
<feature type="compositionally biased region" description="Polar residues" evidence="1">
    <location>
        <begin position="57"/>
        <end position="67"/>
    </location>
</feature>
<protein>
    <submittedName>
        <fullName evidence="2">Uncharacterized protein</fullName>
    </submittedName>
</protein>
<feature type="compositionally biased region" description="Low complexity" evidence="1">
    <location>
        <begin position="201"/>
        <end position="217"/>
    </location>
</feature>
<feature type="compositionally biased region" description="Polar residues" evidence="1">
    <location>
        <begin position="33"/>
        <end position="42"/>
    </location>
</feature>
<feature type="region of interest" description="Disordered" evidence="1">
    <location>
        <begin position="55"/>
        <end position="84"/>
    </location>
</feature>
<sequence>MEQTKIEVSKPILSPTRSLDEGFESDPDRISTDSELTSTQPSTFDLHHRIEHHSVRHSNNIESSPISSVCLDGGDSESDNNADDGKLIIHNTALKTDQQQATPTSKADQKQHIYRRMKNKAPLPPKSNSTNSIYQTTSQPRSQSVDRIQLRSNINNDFNKSSTPNANQNILAGRFVRVTVDPKQQYLNYFKNYKSYQNYHTTSNTSNNNNNSSNNNSINGRLLPIGATGSTSNLYKSYHTSSNSNKSSINNLQQSNSHETSGGLLSLSNLSNSMMPMQYGYSTVKSPKNYLHFTHHPHLHQQPQSIQQSHFLASSWTQSMDPRKARKYITPSQLPQVITTPNKPQSGLSQKLRELATSAGLLAKPRQTPLKPVIKTKSSQSPAPELPKRVTFSEFATVQVV</sequence>
<feature type="compositionally biased region" description="Polar residues" evidence="1">
    <location>
        <begin position="126"/>
        <end position="146"/>
    </location>
</feature>
<feature type="compositionally biased region" description="Low complexity" evidence="1">
    <location>
        <begin position="241"/>
        <end position="264"/>
    </location>
</feature>
<feature type="region of interest" description="Disordered" evidence="1">
    <location>
        <begin position="200"/>
        <end position="224"/>
    </location>
</feature>
<accession>A0A9N9WUD9</accession>
<feature type="region of interest" description="Disordered" evidence="1">
    <location>
        <begin position="118"/>
        <end position="146"/>
    </location>
</feature>